<organism evidence="1 2">
    <name type="scientific">Sinosporangium siamense</name>
    <dbReference type="NCBI Taxonomy" id="1367973"/>
    <lineage>
        <taxon>Bacteria</taxon>
        <taxon>Bacillati</taxon>
        <taxon>Actinomycetota</taxon>
        <taxon>Actinomycetes</taxon>
        <taxon>Streptosporangiales</taxon>
        <taxon>Streptosporangiaceae</taxon>
        <taxon>Sinosporangium</taxon>
    </lineage>
</organism>
<sequence>MGGPPAPRRERIAIDVVVAGVGPNGLMPACELALGCRQDSSSQDVGGYGEGARVVEDVGVGGDFVHELVDRPGRTGAPRGG</sequence>
<dbReference type="EMBL" id="BOOW01000028">
    <property type="protein sequence ID" value="GII94093.1"/>
    <property type="molecule type" value="Genomic_DNA"/>
</dbReference>
<reference evidence="1" key="1">
    <citation type="submission" date="2021-01" db="EMBL/GenBank/DDBJ databases">
        <title>Whole genome shotgun sequence of Sinosporangium siamense NBRC 109515.</title>
        <authorList>
            <person name="Komaki H."/>
            <person name="Tamura T."/>
        </authorList>
    </citation>
    <scope>NUCLEOTIDE SEQUENCE</scope>
    <source>
        <strain evidence="1">NBRC 109515</strain>
    </source>
</reference>
<evidence type="ECO:0000313" key="1">
    <source>
        <dbReference type="EMBL" id="GII94093.1"/>
    </source>
</evidence>
<evidence type="ECO:0000313" key="2">
    <source>
        <dbReference type="Proteomes" id="UP000606172"/>
    </source>
</evidence>
<dbReference type="RefSeq" id="WP_204028031.1">
    <property type="nucleotide sequence ID" value="NZ_BOOW01000028.1"/>
</dbReference>
<keyword evidence="2" id="KW-1185">Reference proteome</keyword>
<accession>A0A919RHT5</accession>
<dbReference type="Proteomes" id="UP000606172">
    <property type="component" value="Unassembled WGS sequence"/>
</dbReference>
<name>A0A919RHT5_9ACTN</name>
<protein>
    <submittedName>
        <fullName evidence="1">Uncharacterized protein</fullName>
    </submittedName>
</protein>
<proteinExistence type="predicted"/>
<dbReference type="AlphaFoldDB" id="A0A919RHT5"/>
<gene>
    <name evidence="1" type="ORF">Ssi02_43240</name>
</gene>
<comment type="caution">
    <text evidence="1">The sequence shown here is derived from an EMBL/GenBank/DDBJ whole genome shotgun (WGS) entry which is preliminary data.</text>
</comment>